<dbReference type="AlphaFoldDB" id="A0A1I2GP20"/>
<keyword evidence="2" id="KW-1185">Reference proteome</keyword>
<evidence type="ECO:0000313" key="2">
    <source>
        <dbReference type="Proteomes" id="UP000183410"/>
    </source>
</evidence>
<organism evidence="1 2">
    <name type="scientific">Paenibacillus algorifonticola</name>
    <dbReference type="NCBI Taxonomy" id="684063"/>
    <lineage>
        <taxon>Bacteria</taxon>
        <taxon>Bacillati</taxon>
        <taxon>Bacillota</taxon>
        <taxon>Bacilli</taxon>
        <taxon>Bacillales</taxon>
        <taxon>Paenibacillaceae</taxon>
        <taxon>Paenibacillus</taxon>
    </lineage>
</organism>
<gene>
    <name evidence="1" type="ORF">SAMN04487969_11753</name>
</gene>
<dbReference type="EMBL" id="FONN01000017">
    <property type="protein sequence ID" value="SFF19212.1"/>
    <property type="molecule type" value="Genomic_DNA"/>
</dbReference>
<sequence>MPFNLVRSPVKGAMAIEIQTFHAAPTPFHRALPHNYVQKNGRKGVKAFRSSSYTIMYRRGARHTRV</sequence>
<proteinExistence type="predicted"/>
<evidence type="ECO:0000313" key="1">
    <source>
        <dbReference type="EMBL" id="SFF19212.1"/>
    </source>
</evidence>
<name>A0A1I2GP20_9BACL</name>
<accession>A0A1I2GP20</accession>
<reference evidence="2" key="1">
    <citation type="submission" date="2016-10" db="EMBL/GenBank/DDBJ databases">
        <authorList>
            <person name="Varghese N."/>
            <person name="Submissions S."/>
        </authorList>
    </citation>
    <scope>NUCLEOTIDE SEQUENCE [LARGE SCALE GENOMIC DNA]</scope>
    <source>
        <strain evidence="2">CGMCC 1.10223</strain>
    </source>
</reference>
<protein>
    <submittedName>
        <fullName evidence="1">Uncharacterized protein</fullName>
    </submittedName>
</protein>
<dbReference type="Proteomes" id="UP000183410">
    <property type="component" value="Unassembled WGS sequence"/>
</dbReference>